<dbReference type="EMBL" id="KQ435706">
    <property type="protein sequence ID" value="KOX80244.1"/>
    <property type="molecule type" value="Genomic_DNA"/>
</dbReference>
<proteinExistence type="predicted"/>
<evidence type="ECO:0000313" key="3">
    <source>
        <dbReference type="Proteomes" id="UP000053105"/>
    </source>
</evidence>
<dbReference type="Proteomes" id="UP000053105">
    <property type="component" value="Unassembled WGS sequence"/>
</dbReference>
<organism evidence="2 3">
    <name type="scientific">Melipona quadrifasciata</name>
    <dbReference type="NCBI Taxonomy" id="166423"/>
    <lineage>
        <taxon>Eukaryota</taxon>
        <taxon>Metazoa</taxon>
        <taxon>Ecdysozoa</taxon>
        <taxon>Arthropoda</taxon>
        <taxon>Hexapoda</taxon>
        <taxon>Insecta</taxon>
        <taxon>Pterygota</taxon>
        <taxon>Neoptera</taxon>
        <taxon>Endopterygota</taxon>
        <taxon>Hymenoptera</taxon>
        <taxon>Apocrita</taxon>
        <taxon>Aculeata</taxon>
        <taxon>Apoidea</taxon>
        <taxon>Anthophila</taxon>
        <taxon>Apidae</taxon>
        <taxon>Melipona</taxon>
    </lineage>
</organism>
<accession>A0A0N0U7A9</accession>
<evidence type="ECO:0000256" key="1">
    <source>
        <dbReference type="SAM" id="MobiDB-lite"/>
    </source>
</evidence>
<protein>
    <submittedName>
        <fullName evidence="2">Uncharacterized protein</fullName>
    </submittedName>
</protein>
<reference evidence="2 3" key="1">
    <citation type="submission" date="2015-07" db="EMBL/GenBank/DDBJ databases">
        <title>The genome of Melipona quadrifasciata.</title>
        <authorList>
            <person name="Pan H."/>
            <person name="Kapheim K."/>
        </authorList>
    </citation>
    <scope>NUCLEOTIDE SEQUENCE [LARGE SCALE GENOMIC DNA]</scope>
    <source>
        <strain evidence="2">0111107301</strain>
        <tissue evidence="2">Whole body</tissue>
    </source>
</reference>
<name>A0A0N0U7A9_9HYME</name>
<feature type="region of interest" description="Disordered" evidence="1">
    <location>
        <begin position="1"/>
        <end position="22"/>
    </location>
</feature>
<gene>
    <name evidence="2" type="ORF">WN51_08421</name>
</gene>
<sequence>MAELSLSKHGQEKAASPSFGRTHIQETINETIKFEITLTSFNDSSADSFNFPNSSETFQKIPCCLTSLEIGGGCTKLFKEHARADPTTTSRVYASLIPRD</sequence>
<keyword evidence="3" id="KW-1185">Reference proteome</keyword>
<evidence type="ECO:0000313" key="2">
    <source>
        <dbReference type="EMBL" id="KOX80244.1"/>
    </source>
</evidence>
<dbReference type="AlphaFoldDB" id="A0A0N0U7A9"/>